<keyword evidence="9" id="KW-0812">Transmembrane</keyword>
<dbReference type="GO" id="GO:1902025">
    <property type="term" value="P:nitrate import"/>
    <property type="evidence" value="ECO:0007669"/>
    <property type="project" value="UniProtKB-ARBA"/>
</dbReference>
<reference evidence="10 11" key="1">
    <citation type="submission" date="2024-11" db="EMBL/GenBank/DDBJ databases">
        <title>Chromosome-level genome assembly of Eucalyptus globulus Labill. provides insights into its genome evolution.</title>
        <authorList>
            <person name="Li X."/>
        </authorList>
    </citation>
    <scope>NUCLEOTIDE SEQUENCE [LARGE SCALE GENOMIC DNA]</scope>
    <source>
        <strain evidence="10">CL2024</strain>
        <tissue evidence="10">Fresh tender leaves</tissue>
    </source>
</reference>
<keyword evidence="4" id="KW-0964">Secreted</keyword>
<protein>
    <submittedName>
        <fullName evidence="10">Uncharacterized protein</fullName>
    </submittedName>
</protein>
<evidence type="ECO:0000313" key="10">
    <source>
        <dbReference type="EMBL" id="KAL3725968.1"/>
    </source>
</evidence>
<dbReference type="Proteomes" id="UP001634007">
    <property type="component" value="Unassembled WGS sequence"/>
</dbReference>
<keyword evidence="3" id="KW-0052">Apoplast</keyword>
<proteinExistence type="inferred from homology"/>
<comment type="caution">
    <text evidence="10">The sequence shown here is derived from an EMBL/GenBank/DDBJ whole genome shotgun (WGS) entry which is preliminary data.</text>
</comment>
<evidence type="ECO:0000256" key="9">
    <source>
        <dbReference type="SAM" id="Phobius"/>
    </source>
</evidence>
<dbReference type="PANTHER" id="PTHR33348:SF44">
    <property type="entry name" value="PRECURSOR OF CEP6"/>
    <property type="match status" value="1"/>
</dbReference>
<evidence type="ECO:0000256" key="8">
    <source>
        <dbReference type="SAM" id="MobiDB-lite"/>
    </source>
</evidence>
<keyword evidence="7" id="KW-0379">Hydroxylation</keyword>
<dbReference type="InterPro" id="IPR033250">
    <property type="entry name" value="CEP"/>
</dbReference>
<feature type="compositionally biased region" description="Polar residues" evidence="8">
    <location>
        <begin position="47"/>
        <end position="61"/>
    </location>
</feature>
<gene>
    <name evidence="10" type="ORF">ACJRO7_030934</name>
</gene>
<feature type="region of interest" description="Disordered" evidence="8">
    <location>
        <begin position="47"/>
        <end position="162"/>
    </location>
</feature>
<keyword evidence="5" id="KW-0372">Hormone</keyword>
<comment type="similarity">
    <text evidence="2">Belongs to the C-terminally encoded plant signaling peptide (CEP) family.</text>
</comment>
<organism evidence="10 11">
    <name type="scientific">Eucalyptus globulus</name>
    <name type="common">Tasmanian blue gum</name>
    <dbReference type="NCBI Taxonomy" id="34317"/>
    <lineage>
        <taxon>Eukaryota</taxon>
        <taxon>Viridiplantae</taxon>
        <taxon>Streptophyta</taxon>
        <taxon>Embryophyta</taxon>
        <taxon>Tracheophyta</taxon>
        <taxon>Spermatophyta</taxon>
        <taxon>Magnoliopsida</taxon>
        <taxon>eudicotyledons</taxon>
        <taxon>Gunneridae</taxon>
        <taxon>Pentapetalae</taxon>
        <taxon>rosids</taxon>
        <taxon>malvids</taxon>
        <taxon>Myrtales</taxon>
        <taxon>Myrtaceae</taxon>
        <taxon>Myrtoideae</taxon>
        <taxon>Eucalypteae</taxon>
        <taxon>Eucalyptus</taxon>
    </lineage>
</organism>
<evidence type="ECO:0000256" key="5">
    <source>
        <dbReference type="ARBA" id="ARBA00022702"/>
    </source>
</evidence>
<keyword evidence="9" id="KW-1133">Transmembrane helix</keyword>
<evidence type="ECO:0000256" key="1">
    <source>
        <dbReference type="ARBA" id="ARBA00004271"/>
    </source>
</evidence>
<evidence type="ECO:0000256" key="2">
    <source>
        <dbReference type="ARBA" id="ARBA00008963"/>
    </source>
</evidence>
<dbReference type="PANTHER" id="PTHR33348">
    <property type="entry name" value="PRECURSOR OF CEP5"/>
    <property type="match status" value="1"/>
</dbReference>
<sequence>MADLQVMSKFVIIFTFMAFGAILTSEGRTIKSARDNELRAVNNDQMHEQGSQFLNPSQSPTYDDHSDAGKETIPSPTAHDQAVDLGESEAVDRDDFRPTTPGSSPRVGHSFVGLKKELVPPKAPSGNEERLTALGTLDDFEGTRPGHSPGVGHDFQNGEPKA</sequence>
<evidence type="ECO:0000313" key="11">
    <source>
        <dbReference type="Proteomes" id="UP001634007"/>
    </source>
</evidence>
<accession>A0ABD3JFJ2</accession>
<name>A0ABD3JFJ2_EUCGL</name>
<keyword evidence="9" id="KW-0472">Membrane</keyword>
<evidence type="ECO:0000256" key="6">
    <source>
        <dbReference type="ARBA" id="ARBA00022729"/>
    </source>
</evidence>
<keyword evidence="11" id="KW-1185">Reference proteome</keyword>
<dbReference type="EMBL" id="JBJKBG010000008">
    <property type="protein sequence ID" value="KAL3725968.1"/>
    <property type="molecule type" value="Genomic_DNA"/>
</dbReference>
<feature type="transmembrane region" description="Helical" evidence="9">
    <location>
        <begin position="6"/>
        <end position="24"/>
    </location>
</feature>
<evidence type="ECO:0000256" key="4">
    <source>
        <dbReference type="ARBA" id="ARBA00022525"/>
    </source>
</evidence>
<dbReference type="GO" id="GO:0005179">
    <property type="term" value="F:hormone activity"/>
    <property type="evidence" value="ECO:0007669"/>
    <property type="project" value="UniProtKB-KW"/>
</dbReference>
<keyword evidence="6" id="KW-0732">Signal</keyword>
<dbReference type="AlphaFoldDB" id="A0ABD3JFJ2"/>
<dbReference type="GO" id="GO:0006995">
    <property type="term" value="P:cellular response to nitrogen starvation"/>
    <property type="evidence" value="ECO:0007669"/>
    <property type="project" value="UniProtKB-ARBA"/>
</dbReference>
<evidence type="ECO:0000256" key="7">
    <source>
        <dbReference type="ARBA" id="ARBA00023278"/>
    </source>
</evidence>
<comment type="subcellular location">
    <subcellularLocation>
        <location evidence="1">Secreted</location>
        <location evidence="1">Extracellular space</location>
        <location evidence="1">Apoplast</location>
    </subcellularLocation>
</comment>
<evidence type="ECO:0000256" key="3">
    <source>
        <dbReference type="ARBA" id="ARBA00022523"/>
    </source>
</evidence>
<dbReference type="GO" id="GO:0048046">
    <property type="term" value="C:apoplast"/>
    <property type="evidence" value="ECO:0007669"/>
    <property type="project" value="UniProtKB-SubCell"/>
</dbReference>